<protein>
    <submittedName>
        <fullName evidence="1">Uncharacterized protein</fullName>
    </submittedName>
</protein>
<dbReference type="VEuPathDB" id="FungiDB:DIURU_005091"/>
<evidence type="ECO:0000313" key="2">
    <source>
        <dbReference type="Proteomes" id="UP000449547"/>
    </source>
</evidence>
<dbReference type="RefSeq" id="XP_034010088.1">
    <property type="nucleotide sequence ID" value="XM_034158035.1"/>
</dbReference>
<organism evidence="1 2">
    <name type="scientific">Diutina rugosa</name>
    <name type="common">Yeast</name>
    <name type="synonym">Candida rugosa</name>
    <dbReference type="NCBI Taxonomy" id="5481"/>
    <lineage>
        <taxon>Eukaryota</taxon>
        <taxon>Fungi</taxon>
        <taxon>Dikarya</taxon>
        <taxon>Ascomycota</taxon>
        <taxon>Saccharomycotina</taxon>
        <taxon>Pichiomycetes</taxon>
        <taxon>Debaryomycetaceae</taxon>
        <taxon>Diutina</taxon>
    </lineage>
</organism>
<proteinExistence type="predicted"/>
<dbReference type="GeneID" id="54783742"/>
<comment type="caution">
    <text evidence="1">The sequence shown here is derived from an EMBL/GenBank/DDBJ whole genome shotgun (WGS) entry which is preliminary data.</text>
</comment>
<gene>
    <name evidence="1" type="ORF">DIURU_005091</name>
</gene>
<dbReference type="AlphaFoldDB" id="A0A642UEN4"/>
<dbReference type="Proteomes" id="UP000449547">
    <property type="component" value="Unassembled WGS sequence"/>
</dbReference>
<reference evidence="1 2" key="1">
    <citation type="submission" date="2019-07" db="EMBL/GenBank/DDBJ databases">
        <title>Genome assembly of two rare yeast pathogens: Diutina rugosa and Trichomonascus ciferrii.</title>
        <authorList>
            <person name="Mixao V."/>
            <person name="Saus E."/>
            <person name="Hansen A."/>
            <person name="Lass-Flor C."/>
            <person name="Gabaldon T."/>
        </authorList>
    </citation>
    <scope>NUCLEOTIDE SEQUENCE [LARGE SCALE GENOMIC DNA]</scope>
    <source>
        <strain evidence="1 2">CBS 613</strain>
    </source>
</reference>
<sequence length="239" mass="27891">MESHFDLGDYHDYEFSDEHSDGKDPIEVTSHYSVTTLPQFQLVLNKLSLQTDRIALSNFILGVQKLFEESMEALQEIITWYFPFPWGDINNQDELAEPLQNVCPTDIKVLFREITQVNEKLDQDLEILKRKYPEPWNDLTSDNYVSHTAKLLKERHAVKANHTCRVKEFLHKCPTLSRQNAEKLEDDLDMLDLRFDEIYEKLDEAFQKLVEDLIRESNITRSIASEALAAVYEPPINNS</sequence>
<keyword evidence="2" id="KW-1185">Reference proteome</keyword>
<dbReference type="EMBL" id="SWFT01000153">
    <property type="protein sequence ID" value="KAA8897660.1"/>
    <property type="molecule type" value="Genomic_DNA"/>
</dbReference>
<evidence type="ECO:0000313" key="1">
    <source>
        <dbReference type="EMBL" id="KAA8897660.1"/>
    </source>
</evidence>
<name>A0A642UEN4_DIURU</name>
<accession>A0A642UEN4</accession>